<keyword evidence="4" id="KW-0131">Cell cycle</keyword>
<feature type="compositionally biased region" description="Low complexity" evidence="1">
    <location>
        <begin position="367"/>
        <end position="377"/>
    </location>
</feature>
<protein>
    <submittedName>
        <fullName evidence="4">Cell division septation protein DedD</fullName>
    </submittedName>
</protein>
<name>A0A4R3LR25_9HYPH</name>
<dbReference type="OrthoDB" id="7338235at2"/>
<dbReference type="InterPro" id="IPR036680">
    <property type="entry name" value="SPOR-like_sf"/>
</dbReference>
<proteinExistence type="predicted"/>
<organism evidence="4 5">
    <name type="scientific">Aquabacter spiritensis</name>
    <dbReference type="NCBI Taxonomy" id="933073"/>
    <lineage>
        <taxon>Bacteria</taxon>
        <taxon>Pseudomonadati</taxon>
        <taxon>Pseudomonadota</taxon>
        <taxon>Alphaproteobacteria</taxon>
        <taxon>Hyphomicrobiales</taxon>
        <taxon>Xanthobacteraceae</taxon>
        <taxon>Aquabacter</taxon>
    </lineage>
</organism>
<evidence type="ECO:0000256" key="1">
    <source>
        <dbReference type="SAM" id="MobiDB-lite"/>
    </source>
</evidence>
<feature type="transmembrane region" description="Helical" evidence="2">
    <location>
        <begin position="237"/>
        <end position="259"/>
    </location>
</feature>
<feature type="region of interest" description="Disordered" evidence="1">
    <location>
        <begin position="367"/>
        <end position="431"/>
    </location>
</feature>
<feature type="compositionally biased region" description="Low complexity" evidence="1">
    <location>
        <begin position="410"/>
        <end position="428"/>
    </location>
</feature>
<reference evidence="4 5" key="1">
    <citation type="submission" date="2019-03" db="EMBL/GenBank/DDBJ databases">
        <title>Genomic Encyclopedia of Type Strains, Phase IV (KMG-IV): sequencing the most valuable type-strain genomes for metagenomic binning, comparative biology and taxonomic classification.</title>
        <authorList>
            <person name="Goeker M."/>
        </authorList>
    </citation>
    <scope>NUCLEOTIDE SEQUENCE [LARGE SCALE GENOMIC DNA]</scope>
    <source>
        <strain evidence="4 5">DSM 9035</strain>
    </source>
</reference>
<dbReference type="RefSeq" id="WP_132033269.1">
    <property type="nucleotide sequence ID" value="NZ_SMAI01000011.1"/>
</dbReference>
<dbReference type="Pfam" id="PF05036">
    <property type="entry name" value="SPOR"/>
    <property type="match status" value="1"/>
</dbReference>
<dbReference type="SUPFAM" id="SSF110997">
    <property type="entry name" value="Sporulation related repeat"/>
    <property type="match status" value="1"/>
</dbReference>
<keyword evidence="2" id="KW-0812">Transmembrane</keyword>
<feature type="compositionally biased region" description="Polar residues" evidence="1">
    <location>
        <begin position="58"/>
        <end position="68"/>
    </location>
</feature>
<accession>A0A4R3LR25</accession>
<keyword evidence="4" id="KW-0132">Cell division</keyword>
<dbReference type="Gene3D" id="3.30.70.1070">
    <property type="entry name" value="Sporulation related repeat"/>
    <property type="match status" value="1"/>
</dbReference>
<dbReference type="InterPro" id="IPR007730">
    <property type="entry name" value="SPOR-like_dom"/>
</dbReference>
<sequence>MGDESSFRYRRDDGYGDETPGARAANPAQGGEDPLAELARLIGEEDPFADFADISKDAPTQTRTTRTESAPRPQFSAPPVERRFDDWQPGRRTARDPQPAPDAGIDEPTVMGRGRAVDHQGWDATAYERAVETQRTTVRSGYGSLARKTEAEQAETTQRQLRYSEAAPSHGAPGSGVPARDGEDPSAAGYAYGAESDRADYDAYDDSYDPAFGEEGYMPPHGEEIYETEPRRRRSRVALIAAAAVLGLGLAATAGYFVLLNGGGDGSASSENAPVIKADTTPSKVAGPAPASQGTDGQKLIYDRVGGAPAGTERVVPREEQPMDVNAAAAANAGRVLPGATPVSPTEPKKVRTVSVRADGSVVPATASTAAPAPQASGVAPTAYAPTQNPLPAGAPQPKTVTTISTDGRGASAGSAAPAAPPAQQAAVSPPPAVATGSYVVQVSSQRTEADALGSWKVLQGRYPQLLGAYTASVRKADLGERGIYYRAQVGPFAGRDDANTLCNALRAQGGDCVVTRN</sequence>
<evidence type="ECO:0000259" key="3">
    <source>
        <dbReference type="PROSITE" id="PS51724"/>
    </source>
</evidence>
<evidence type="ECO:0000313" key="4">
    <source>
        <dbReference type="EMBL" id="TCT02850.1"/>
    </source>
</evidence>
<dbReference type="GO" id="GO:0051301">
    <property type="term" value="P:cell division"/>
    <property type="evidence" value="ECO:0007669"/>
    <property type="project" value="UniProtKB-KW"/>
</dbReference>
<gene>
    <name evidence="4" type="ORF">EDC64_11122</name>
</gene>
<feature type="compositionally biased region" description="Basic and acidic residues" evidence="1">
    <location>
        <begin position="1"/>
        <end position="14"/>
    </location>
</feature>
<comment type="caution">
    <text evidence="4">The sequence shown here is derived from an EMBL/GenBank/DDBJ whole genome shotgun (WGS) entry which is preliminary data.</text>
</comment>
<keyword evidence="5" id="KW-1185">Reference proteome</keyword>
<evidence type="ECO:0000313" key="5">
    <source>
        <dbReference type="Proteomes" id="UP000294664"/>
    </source>
</evidence>
<feature type="domain" description="SPOR" evidence="3">
    <location>
        <begin position="433"/>
        <end position="518"/>
    </location>
</feature>
<dbReference type="PROSITE" id="PS51724">
    <property type="entry name" value="SPOR"/>
    <property type="match status" value="1"/>
</dbReference>
<keyword evidence="2" id="KW-1133">Transmembrane helix</keyword>
<keyword evidence="2" id="KW-0472">Membrane</keyword>
<dbReference type="AlphaFoldDB" id="A0A4R3LR25"/>
<evidence type="ECO:0000256" key="2">
    <source>
        <dbReference type="SAM" id="Phobius"/>
    </source>
</evidence>
<feature type="compositionally biased region" description="Basic and acidic residues" evidence="1">
    <location>
        <begin position="80"/>
        <end position="95"/>
    </location>
</feature>
<feature type="region of interest" description="Disordered" evidence="1">
    <location>
        <begin position="1"/>
        <end position="221"/>
    </location>
</feature>
<dbReference type="GO" id="GO:0042834">
    <property type="term" value="F:peptidoglycan binding"/>
    <property type="evidence" value="ECO:0007669"/>
    <property type="project" value="InterPro"/>
</dbReference>
<dbReference type="EMBL" id="SMAI01000011">
    <property type="protein sequence ID" value="TCT02850.1"/>
    <property type="molecule type" value="Genomic_DNA"/>
</dbReference>
<dbReference type="Proteomes" id="UP000294664">
    <property type="component" value="Unassembled WGS sequence"/>
</dbReference>